<dbReference type="AlphaFoldDB" id="A0A8H5GDN4"/>
<accession>A0A8H5GDN4</accession>
<evidence type="ECO:0000256" key="3">
    <source>
        <dbReference type="ARBA" id="ARBA00022989"/>
    </source>
</evidence>
<evidence type="ECO:0000256" key="1">
    <source>
        <dbReference type="ARBA" id="ARBA00004167"/>
    </source>
</evidence>
<protein>
    <submittedName>
        <fullName evidence="7">Uncharacterized protein</fullName>
    </submittedName>
</protein>
<evidence type="ECO:0000256" key="4">
    <source>
        <dbReference type="ARBA" id="ARBA00023136"/>
    </source>
</evidence>
<comment type="subcellular location">
    <subcellularLocation>
        <location evidence="1">Membrane</location>
        <topology evidence="1">Single-pass membrane protein</topology>
    </subcellularLocation>
</comment>
<keyword evidence="2 6" id="KW-0812">Transmembrane</keyword>
<keyword evidence="8" id="KW-1185">Reference proteome</keyword>
<feature type="region of interest" description="Disordered" evidence="5">
    <location>
        <begin position="396"/>
        <end position="443"/>
    </location>
</feature>
<dbReference type="Gene3D" id="1.20.5.510">
    <property type="entry name" value="Single helix bin"/>
    <property type="match status" value="1"/>
</dbReference>
<reference evidence="7 8" key="1">
    <citation type="journal article" date="2020" name="ISME J.">
        <title>Uncovering the hidden diversity of litter-decomposition mechanisms in mushroom-forming fungi.</title>
        <authorList>
            <person name="Floudas D."/>
            <person name="Bentzer J."/>
            <person name="Ahren D."/>
            <person name="Johansson T."/>
            <person name="Persson P."/>
            <person name="Tunlid A."/>
        </authorList>
    </citation>
    <scope>NUCLEOTIDE SEQUENCE [LARGE SCALE GENOMIC DNA]</scope>
    <source>
        <strain evidence="7 8">CBS 291.85</strain>
    </source>
</reference>
<dbReference type="GO" id="GO:0016020">
    <property type="term" value="C:membrane"/>
    <property type="evidence" value="ECO:0007669"/>
    <property type="project" value="UniProtKB-SubCell"/>
</dbReference>
<name>A0A8H5GDN4_9AGAR</name>
<dbReference type="PANTHER" id="PTHR15549">
    <property type="entry name" value="PAIRED IMMUNOGLOBULIN-LIKE TYPE 2 RECEPTOR"/>
    <property type="match status" value="1"/>
</dbReference>
<dbReference type="OrthoDB" id="3052647at2759"/>
<comment type="caution">
    <text evidence="7">The sequence shown here is derived from an EMBL/GenBank/DDBJ whole genome shotgun (WGS) entry which is preliminary data.</text>
</comment>
<sequence length="476" mass="51583">MPQSTPGLLFVDDTDPRLHYTGEWQQTSGSAVQLDDGTTLDDFDFIWNGKIWNDTVHETKRNNSMMTFSFSGTAYAVIGSFLFTGNSPRGRIDCFLDGNPVPDDGTSYLDDEFPGDLLRNNIMICGNGSLNSTGAETAGGHEHEIVLKIESLVHSSFFLDYILYQPVVDGGLGDETSPDQNGTDGEVMMMIGRGPFGTLLDDASEHYLTFSSGWQLDDDRASMLTRTPGAFVSVAFNGTGIQLYGDLGEESSLSNIAKYQLDDQESQTFPLLPPNDGSDLFFFQQLFNISGLSPLEEHTLVVTHNGTKTGMALSLDHFVVERASTSSFTATSSTPSAESSGGPSTGTIVGGTIGGVILLILLLSVAVFCIRRRRRQVYNTETPRDAEQVMSLLVTRPPQNGEPSNLANVNDDRDPSHQPEAGKRPAPPDVEDSSSAVAPGRGSVNALTIQEGMVFQMDSGAIVTRRYKGYPEIEER</sequence>
<dbReference type="GO" id="GO:0071944">
    <property type="term" value="C:cell periphery"/>
    <property type="evidence" value="ECO:0007669"/>
    <property type="project" value="UniProtKB-ARBA"/>
</dbReference>
<dbReference type="InterPro" id="IPR051694">
    <property type="entry name" value="Immunoregulatory_rcpt-like"/>
</dbReference>
<feature type="transmembrane region" description="Helical" evidence="6">
    <location>
        <begin position="348"/>
        <end position="370"/>
    </location>
</feature>
<organism evidence="7 8">
    <name type="scientific">Tetrapyrgos nigripes</name>
    <dbReference type="NCBI Taxonomy" id="182062"/>
    <lineage>
        <taxon>Eukaryota</taxon>
        <taxon>Fungi</taxon>
        <taxon>Dikarya</taxon>
        <taxon>Basidiomycota</taxon>
        <taxon>Agaricomycotina</taxon>
        <taxon>Agaricomycetes</taxon>
        <taxon>Agaricomycetidae</taxon>
        <taxon>Agaricales</taxon>
        <taxon>Marasmiineae</taxon>
        <taxon>Marasmiaceae</taxon>
        <taxon>Tetrapyrgos</taxon>
    </lineage>
</organism>
<feature type="compositionally biased region" description="Polar residues" evidence="5">
    <location>
        <begin position="397"/>
        <end position="408"/>
    </location>
</feature>
<dbReference type="Gene3D" id="2.60.120.260">
    <property type="entry name" value="Galactose-binding domain-like"/>
    <property type="match status" value="1"/>
</dbReference>
<dbReference type="EMBL" id="JAACJM010000036">
    <property type="protein sequence ID" value="KAF5362891.1"/>
    <property type="molecule type" value="Genomic_DNA"/>
</dbReference>
<feature type="compositionally biased region" description="Basic and acidic residues" evidence="5">
    <location>
        <begin position="410"/>
        <end position="423"/>
    </location>
</feature>
<evidence type="ECO:0000256" key="2">
    <source>
        <dbReference type="ARBA" id="ARBA00022692"/>
    </source>
</evidence>
<evidence type="ECO:0000256" key="6">
    <source>
        <dbReference type="SAM" id="Phobius"/>
    </source>
</evidence>
<gene>
    <name evidence="7" type="ORF">D9758_007150</name>
</gene>
<dbReference type="Proteomes" id="UP000559256">
    <property type="component" value="Unassembled WGS sequence"/>
</dbReference>
<evidence type="ECO:0000313" key="7">
    <source>
        <dbReference type="EMBL" id="KAF5362891.1"/>
    </source>
</evidence>
<evidence type="ECO:0000256" key="5">
    <source>
        <dbReference type="SAM" id="MobiDB-lite"/>
    </source>
</evidence>
<evidence type="ECO:0000313" key="8">
    <source>
        <dbReference type="Proteomes" id="UP000559256"/>
    </source>
</evidence>
<keyword evidence="4 6" id="KW-0472">Membrane</keyword>
<proteinExistence type="predicted"/>
<dbReference type="PANTHER" id="PTHR15549:SF26">
    <property type="entry name" value="AXIAL BUDDING PATTERN PROTEIN 2-RELATED"/>
    <property type="match status" value="1"/>
</dbReference>
<keyword evidence="3 6" id="KW-1133">Transmembrane helix</keyword>